<dbReference type="EMBL" id="KV010132">
    <property type="protein sequence ID" value="KZV28423.1"/>
    <property type="molecule type" value="Genomic_DNA"/>
</dbReference>
<reference evidence="2 3" key="1">
    <citation type="journal article" date="2015" name="Proc. Natl. Acad. Sci. U.S.A.">
        <title>The resurrection genome of Boea hygrometrica: A blueprint for survival of dehydration.</title>
        <authorList>
            <person name="Xiao L."/>
            <person name="Yang G."/>
            <person name="Zhang L."/>
            <person name="Yang X."/>
            <person name="Zhao S."/>
            <person name="Ji Z."/>
            <person name="Zhou Q."/>
            <person name="Hu M."/>
            <person name="Wang Y."/>
            <person name="Chen M."/>
            <person name="Xu Y."/>
            <person name="Jin H."/>
            <person name="Xiao X."/>
            <person name="Hu G."/>
            <person name="Bao F."/>
            <person name="Hu Y."/>
            <person name="Wan P."/>
            <person name="Li L."/>
            <person name="Deng X."/>
            <person name="Kuang T."/>
            <person name="Xiang C."/>
            <person name="Zhu J.K."/>
            <person name="Oliver M.J."/>
            <person name="He Y."/>
        </authorList>
    </citation>
    <scope>NUCLEOTIDE SEQUENCE [LARGE SCALE GENOMIC DNA]</scope>
    <source>
        <strain evidence="3">cv. XS01</strain>
    </source>
</reference>
<keyword evidence="3" id="KW-1185">Reference proteome</keyword>
<keyword evidence="1" id="KW-1133">Transmembrane helix</keyword>
<dbReference type="InterPro" id="IPR036047">
    <property type="entry name" value="F-box-like_dom_sf"/>
</dbReference>
<keyword evidence="1" id="KW-0812">Transmembrane</keyword>
<accession>A0A2Z7B3J3</accession>
<keyword evidence="1" id="KW-0472">Membrane</keyword>
<evidence type="ECO:0000256" key="1">
    <source>
        <dbReference type="SAM" id="Phobius"/>
    </source>
</evidence>
<dbReference type="PANTHER" id="PTHR33736">
    <property type="entry name" value="F-BOX PROTEIN-RELATED"/>
    <property type="match status" value="1"/>
</dbReference>
<dbReference type="OrthoDB" id="671172at2759"/>
<dbReference type="Proteomes" id="UP000250235">
    <property type="component" value="Unassembled WGS sequence"/>
</dbReference>
<evidence type="ECO:0000313" key="3">
    <source>
        <dbReference type="Proteomes" id="UP000250235"/>
    </source>
</evidence>
<dbReference type="AlphaFoldDB" id="A0A2Z7B3J3"/>
<dbReference type="PANTHER" id="PTHR33736:SF13">
    <property type="entry name" value="OS11G0155100 PROTEIN"/>
    <property type="match status" value="1"/>
</dbReference>
<proteinExistence type="predicted"/>
<dbReference type="InterPro" id="IPR045283">
    <property type="entry name" value="AT3G44326-like"/>
</dbReference>
<gene>
    <name evidence="2" type="ORF">F511_03226</name>
</gene>
<feature type="transmembrane region" description="Helical" evidence="1">
    <location>
        <begin position="309"/>
        <end position="330"/>
    </location>
</feature>
<dbReference type="SUPFAM" id="SSF81383">
    <property type="entry name" value="F-box domain"/>
    <property type="match status" value="1"/>
</dbReference>
<dbReference type="Gene3D" id="1.20.1280.50">
    <property type="match status" value="1"/>
</dbReference>
<name>A0A2Z7B3J3_9LAMI</name>
<evidence type="ECO:0000313" key="2">
    <source>
        <dbReference type="EMBL" id="KZV28423.1"/>
    </source>
</evidence>
<sequence length="332" mass="36569">MTMLTSPQPTSGDSTAEKIETTGFSALPPHIIESLVLTRLDGPALASASSCSATLHRLASQNHLWAELCHSTWPSTGSARVGHIISTFPGGGPRAFFSHAFASAPQNLISTSTAPPSELISAVDIHYKDELILSKHQETESVSDWFRCSPFRIDLLEPKEFVPTPVKQPDGDETCTDIVNSMTLSWILIDPIERRAVNLSSRKPVTVQRHWLTGEVKIKFASILAVENSHLLCSAAVTCGSSDCGKMQVMEVSLEMEDMDGVHLNGKDSLVILHRALEGKNGSEGKLSYEDYLEMRRERKERKVKTEEALDMFCFGFGISILVTFLLFLFCI</sequence>
<organism evidence="2 3">
    <name type="scientific">Dorcoceras hygrometricum</name>
    <dbReference type="NCBI Taxonomy" id="472368"/>
    <lineage>
        <taxon>Eukaryota</taxon>
        <taxon>Viridiplantae</taxon>
        <taxon>Streptophyta</taxon>
        <taxon>Embryophyta</taxon>
        <taxon>Tracheophyta</taxon>
        <taxon>Spermatophyta</taxon>
        <taxon>Magnoliopsida</taxon>
        <taxon>eudicotyledons</taxon>
        <taxon>Gunneridae</taxon>
        <taxon>Pentapetalae</taxon>
        <taxon>asterids</taxon>
        <taxon>lamiids</taxon>
        <taxon>Lamiales</taxon>
        <taxon>Gesneriaceae</taxon>
        <taxon>Didymocarpoideae</taxon>
        <taxon>Trichosporeae</taxon>
        <taxon>Loxocarpinae</taxon>
        <taxon>Dorcoceras</taxon>
    </lineage>
</organism>
<protein>
    <submittedName>
        <fullName evidence="2">Putative F-box protein-like</fullName>
    </submittedName>
</protein>